<dbReference type="GO" id="GO:0005737">
    <property type="term" value="C:cytoplasm"/>
    <property type="evidence" value="ECO:0007669"/>
    <property type="project" value="TreeGrafter"/>
</dbReference>
<gene>
    <name evidence="2" type="ORF">BN863_4630</name>
</gene>
<evidence type="ECO:0000313" key="2">
    <source>
        <dbReference type="EMBL" id="CDF78175.1"/>
    </source>
</evidence>
<accession>T2KH97</accession>
<dbReference type="HOGENOM" id="CLU_007383_11_1_10"/>
<evidence type="ECO:0000259" key="1">
    <source>
        <dbReference type="Pfam" id="PF03446"/>
    </source>
</evidence>
<dbReference type="InterPro" id="IPR051783">
    <property type="entry name" value="NAD(P)-dependent_oxidoreduct"/>
</dbReference>
<dbReference type="InterPro" id="IPR036291">
    <property type="entry name" value="NAD(P)-bd_dom_sf"/>
</dbReference>
<dbReference type="SUPFAM" id="SSF51735">
    <property type="entry name" value="NAD(P)-binding Rossmann-fold domains"/>
    <property type="match status" value="1"/>
</dbReference>
<dbReference type="OrthoDB" id="751203at2"/>
<protein>
    <submittedName>
        <fullName evidence="2">dTDP-glucose 4,6-dehydratase</fullName>
    </submittedName>
</protein>
<dbReference type="AlphaFoldDB" id="T2KH97"/>
<dbReference type="Proteomes" id="UP000016160">
    <property type="component" value="Chromosome"/>
</dbReference>
<dbReference type="eggNOG" id="COG0451">
    <property type="taxonomic scope" value="Bacteria"/>
</dbReference>
<dbReference type="PANTHER" id="PTHR48079:SF6">
    <property type="entry name" value="NAD(P)-BINDING DOMAIN-CONTAINING PROTEIN-RELATED"/>
    <property type="match status" value="1"/>
</dbReference>
<dbReference type="EMBL" id="HG315671">
    <property type="protein sequence ID" value="CDF78175.1"/>
    <property type="molecule type" value="Genomic_DNA"/>
</dbReference>
<dbReference type="InterPro" id="IPR006115">
    <property type="entry name" value="6PGDH_NADP-bd"/>
</dbReference>
<dbReference type="Pfam" id="PF03446">
    <property type="entry name" value="NAD_binding_2"/>
    <property type="match status" value="1"/>
</dbReference>
<dbReference type="PANTHER" id="PTHR48079">
    <property type="entry name" value="PROTEIN YEEZ"/>
    <property type="match status" value="1"/>
</dbReference>
<dbReference type="GO" id="GO:0050661">
    <property type="term" value="F:NADP binding"/>
    <property type="evidence" value="ECO:0007669"/>
    <property type="project" value="InterPro"/>
</dbReference>
<feature type="domain" description="6-phosphogluconate dehydrogenase NADP-binding" evidence="1">
    <location>
        <begin position="3"/>
        <end position="102"/>
    </location>
</feature>
<proteinExistence type="predicted"/>
<organism evidence="2 3">
    <name type="scientific">Formosa agariphila (strain DSM 15362 / KCTC 12365 / LMG 23005 / KMM 3901 / M-2Alg 35-1)</name>
    <dbReference type="NCBI Taxonomy" id="1347342"/>
    <lineage>
        <taxon>Bacteria</taxon>
        <taxon>Pseudomonadati</taxon>
        <taxon>Bacteroidota</taxon>
        <taxon>Flavobacteriia</taxon>
        <taxon>Flavobacteriales</taxon>
        <taxon>Flavobacteriaceae</taxon>
        <taxon>Formosa</taxon>
    </lineage>
</organism>
<dbReference type="Gene3D" id="3.40.50.720">
    <property type="entry name" value="NAD(P)-binding Rossmann-like Domain"/>
    <property type="match status" value="1"/>
</dbReference>
<evidence type="ECO:0000313" key="3">
    <source>
        <dbReference type="Proteomes" id="UP000016160"/>
    </source>
</evidence>
<dbReference type="PATRIC" id="fig|1347342.6.peg.467"/>
<name>T2KH97_FORAG</name>
<dbReference type="RefSeq" id="WP_038527022.1">
    <property type="nucleotide sequence ID" value="NZ_HG315671.1"/>
</dbReference>
<reference evidence="2 3" key="1">
    <citation type="journal article" date="2013" name="Appl. Environ. Microbiol.">
        <title>The genome of the alga-associated marine flavobacterium Formosa agariphila KMM 3901T reveals a broad potential for degradation of algal polysaccharides.</title>
        <authorList>
            <person name="Mann A.J."/>
            <person name="Hahnke R.L."/>
            <person name="Huang S."/>
            <person name="Werner J."/>
            <person name="Xing P."/>
            <person name="Barbeyron T."/>
            <person name="Huettel B."/>
            <person name="Stueber K."/>
            <person name="Reinhardt R."/>
            <person name="Harder J."/>
            <person name="Gloeckner F.O."/>
            <person name="Amann R.I."/>
            <person name="Teeling H."/>
        </authorList>
    </citation>
    <scope>NUCLEOTIDE SEQUENCE [LARGE SCALE GENOMIC DNA]</scope>
    <source>
        <strain evidence="3">DSM 15362 / KCTC 12365 / LMG 23005 / KMM 3901</strain>
    </source>
</reference>
<sequence length="253" mass="28643">MKDISILGCGWLGLPLAKRLLKTGYNVNGTTTTPDKLSALKSFNITPYLLDITADEFPVEFLNSETLIILITSKDISAFKRLIQHIETSSVKHVIYISSTSVYSNCNSVVTEEHPTNDSPLVSIENLFRNSSKFKTTIIRFGGLFGYKRQPGNFIRSHNTIPNPEGYVNLIHQDDCVEILSLFIEKNIQGEIFNACADSHPKRADYYTKEMAKVGRMHPILDKNSSNEYKIISPEKLITYLNFKFKYGDLMAF</sequence>
<keyword evidence="3" id="KW-1185">Reference proteome</keyword>
<dbReference type="GO" id="GO:0004029">
    <property type="term" value="F:aldehyde dehydrogenase (NAD+) activity"/>
    <property type="evidence" value="ECO:0007669"/>
    <property type="project" value="TreeGrafter"/>
</dbReference>
<dbReference type="STRING" id="1347342.BN863_4630"/>